<dbReference type="AlphaFoldDB" id="A0A9D4KZQ4"/>
<sequence>MAGLGYNGLSNDALQEFGGDMAVQLGRRQVDKHVSICWLYRFLQRWRSRFVSKTPSTLDSNRARYSIP</sequence>
<evidence type="ECO:0000313" key="1">
    <source>
        <dbReference type="EMBL" id="KAH3848931.1"/>
    </source>
</evidence>
<protein>
    <submittedName>
        <fullName evidence="1">Uncharacterized protein</fullName>
    </submittedName>
</protein>
<name>A0A9D4KZQ4_DREPO</name>
<dbReference type="EMBL" id="JAIWYP010000003">
    <property type="protein sequence ID" value="KAH3848931.1"/>
    <property type="molecule type" value="Genomic_DNA"/>
</dbReference>
<accession>A0A9D4KZQ4</accession>
<reference evidence="1" key="1">
    <citation type="journal article" date="2019" name="bioRxiv">
        <title>The Genome of the Zebra Mussel, Dreissena polymorpha: A Resource for Invasive Species Research.</title>
        <authorList>
            <person name="McCartney M.A."/>
            <person name="Auch B."/>
            <person name="Kono T."/>
            <person name="Mallez S."/>
            <person name="Zhang Y."/>
            <person name="Obille A."/>
            <person name="Becker A."/>
            <person name="Abrahante J.E."/>
            <person name="Garbe J."/>
            <person name="Badalamenti J.P."/>
            <person name="Herman A."/>
            <person name="Mangelson H."/>
            <person name="Liachko I."/>
            <person name="Sullivan S."/>
            <person name="Sone E.D."/>
            <person name="Koren S."/>
            <person name="Silverstein K.A.T."/>
            <person name="Beckman K.B."/>
            <person name="Gohl D.M."/>
        </authorList>
    </citation>
    <scope>NUCLEOTIDE SEQUENCE</scope>
    <source>
        <strain evidence="1">Duluth1</strain>
        <tissue evidence="1">Whole animal</tissue>
    </source>
</reference>
<proteinExistence type="predicted"/>
<comment type="caution">
    <text evidence="1">The sequence shown here is derived from an EMBL/GenBank/DDBJ whole genome shotgun (WGS) entry which is preliminary data.</text>
</comment>
<keyword evidence="2" id="KW-1185">Reference proteome</keyword>
<dbReference type="Proteomes" id="UP000828390">
    <property type="component" value="Unassembled WGS sequence"/>
</dbReference>
<gene>
    <name evidence="1" type="ORF">DPMN_091316</name>
</gene>
<organism evidence="1 2">
    <name type="scientific">Dreissena polymorpha</name>
    <name type="common">Zebra mussel</name>
    <name type="synonym">Mytilus polymorpha</name>
    <dbReference type="NCBI Taxonomy" id="45954"/>
    <lineage>
        <taxon>Eukaryota</taxon>
        <taxon>Metazoa</taxon>
        <taxon>Spiralia</taxon>
        <taxon>Lophotrochozoa</taxon>
        <taxon>Mollusca</taxon>
        <taxon>Bivalvia</taxon>
        <taxon>Autobranchia</taxon>
        <taxon>Heteroconchia</taxon>
        <taxon>Euheterodonta</taxon>
        <taxon>Imparidentia</taxon>
        <taxon>Neoheterodontei</taxon>
        <taxon>Myida</taxon>
        <taxon>Dreissenoidea</taxon>
        <taxon>Dreissenidae</taxon>
        <taxon>Dreissena</taxon>
    </lineage>
</organism>
<evidence type="ECO:0000313" key="2">
    <source>
        <dbReference type="Proteomes" id="UP000828390"/>
    </source>
</evidence>
<reference evidence="1" key="2">
    <citation type="submission" date="2020-11" db="EMBL/GenBank/DDBJ databases">
        <authorList>
            <person name="McCartney M.A."/>
            <person name="Auch B."/>
            <person name="Kono T."/>
            <person name="Mallez S."/>
            <person name="Becker A."/>
            <person name="Gohl D.M."/>
            <person name="Silverstein K.A.T."/>
            <person name="Koren S."/>
            <person name="Bechman K.B."/>
            <person name="Herman A."/>
            <person name="Abrahante J.E."/>
            <person name="Garbe J."/>
        </authorList>
    </citation>
    <scope>NUCLEOTIDE SEQUENCE</scope>
    <source>
        <strain evidence="1">Duluth1</strain>
        <tissue evidence="1">Whole animal</tissue>
    </source>
</reference>